<name>A0A2W0H4D1_9BACI</name>
<protein>
    <submittedName>
        <fullName evidence="1">Uncharacterized protein</fullName>
    </submittedName>
</protein>
<proteinExistence type="predicted"/>
<dbReference type="EMBL" id="PDOF01000002">
    <property type="protein sequence ID" value="PYZ96684.1"/>
    <property type="molecule type" value="Genomic_DNA"/>
</dbReference>
<sequence>MNLTEESLRDLIDGRMVGNKYPYDTMDEKEITAHMKRLFYRMNRIPDLVCEAEWDHFGSGYASFVEFFCYRKQDVTILNEKNGMKEIEIKGIIVDVCRLAPAAIMGEDVRTRKLRVKTNEEVSGAYGSLIDRSGEFHVSRKFEVTARQLERALREFDYELLKPEQLYQSLPFSTKIPTIYRKPEEYIVLDALFYWED</sequence>
<evidence type="ECO:0000313" key="2">
    <source>
        <dbReference type="Proteomes" id="UP000248066"/>
    </source>
</evidence>
<keyword evidence="2" id="KW-1185">Reference proteome</keyword>
<comment type="caution">
    <text evidence="1">The sequence shown here is derived from an EMBL/GenBank/DDBJ whole genome shotgun (WGS) entry which is preliminary data.</text>
</comment>
<dbReference type="AlphaFoldDB" id="A0A2W0H4D1"/>
<reference evidence="1 2" key="1">
    <citation type="submission" date="2017-10" db="EMBL/GenBank/DDBJ databases">
        <title>Bacillus sp. nov., a halophilic bacterium isolated from a Yangshapao Lake.</title>
        <authorList>
            <person name="Wang H."/>
        </authorList>
    </citation>
    <scope>NUCLEOTIDE SEQUENCE [LARGE SCALE GENOMIC DNA]</scope>
    <source>
        <strain evidence="1 2">YSP-3</strain>
    </source>
</reference>
<evidence type="ECO:0000313" key="1">
    <source>
        <dbReference type="EMBL" id="PYZ96684.1"/>
    </source>
</evidence>
<gene>
    <name evidence="1" type="ORF">CR205_13370</name>
</gene>
<dbReference type="RefSeq" id="WP_110520621.1">
    <property type="nucleotide sequence ID" value="NZ_PDOF01000002.1"/>
</dbReference>
<dbReference type="Proteomes" id="UP000248066">
    <property type="component" value="Unassembled WGS sequence"/>
</dbReference>
<accession>A0A2W0H4D1</accession>
<dbReference type="OrthoDB" id="2678393at2"/>
<organism evidence="1 2">
    <name type="scientific">Alteribacter lacisalsi</name>
    <dbReference type="NCBI Taxonomy" id="2045244"/>
    <lineage>
        <taxon>Bacteria</taxon>
        <taxon>Bacillati</taxon>
        <taxon>Bacillota</taxon>
        <taxon>Bacilli</taxon>
        <taxon>Bacillales</taxon>
        <taxon>Bacillaceae</taxon>
        <taxon>Alteribacter</taxon>
    </lineage>
</organism>